<feature type="domain" description="DNA-directed DNA polymerase family A palm" evidence="5">
    <location>
        <begin position="369"/>
        <end position="939"/>
    </location>
</feature>
<keyword evidence="3" id="KW-0235">DNA replication</keyword>
<dbReference type="SUPFAM" id="SSF56672">
    <property type="entry name" value="DNA/RNA polymerases"/>
    <property type="match status" value="2"/>
</dbReference>
<comment type="catalytic activity">
    <reaction evidence="4">
        <text>DNA(n) + a 2'-deoxyribonucleoside 5'-triphosphate = DNA(n+1) + diphosphate</text>
        <dbReference type="Rhea" id="RHEA:22508"/>
        <dbReference type="Rhea" id="RHEA-COMP:17339"/>
        <dbReference type="Rhea" id="RHEA-COMP:17340"/>
        <dbReference type="ChEBI" id="CHEBI:33019"/>
        <dbReference type="ChEBI" id="CHEBI:61560"/>
        <dbReference type="ChEBI" id="CHEBI:173112"/>
        <dbReference type="EC" id="2.7.7.7"/>
    </reaction>
</comment>
<evidence type="ECO:0000256" key="1">
    <source>
        <dbReference type="ARBA" id="ARBA00011541"/>
    </source>
</evidence>
<name>A0A376FW58_ECOLX</name>
<keyword evidence="7" id="KW-0808">Transferase</keyword>
<dbReference type="GO" id="GO:0006261">
    <property type="term" value="P:DNA-templated DNA replication"/>
    <property type="evidence" value="ECO:0007669"/>
    <property type="project" value="InterPro"/>
</dbReference>
<dbReference type="GO" id="GO:0006302">
    <property type="term" value="P:double-strand break repair"/>
    <property type="evidence" value="ECO:0007669"/>
    <property type="project" value="TreeGrafter"/>
</dbReference>
<evidence type="ECO:0000313" key="9">
    <source>
        <dbReference type="Proteomes" id="UP000594864"/>
    </source>
</evidence>
<dbReference type="EMBL" id="UFYN01000002">
    <property type="protein sequence ID" value="STD44452.1"/>
    <property type="molecule type" value="Genomic_DNA"/>
</dbReference>
<dbReference type="PANTHER" id="PTHR10133:SF27">
    <property type="entry name" value="DNA POLYMERASE NU"/>
    <property type="match status" value="1"/>
</dbReference>
<accession>A0A376FW58</accession>
<dbReference type="EMBL" id="CP065611">
    <property type="protein sequence ID" value="QPR06377.1"/>
    <property type="molecule type" value="Genomic_DNA"/>
</dbReference>
<dbReference type="Pfam" id="PF00476">
    <property type="entry name" value="DNA_pol_A"/>
    <property type="match status" value="1"/>
</dbReference>
<evidence type="ECO:0000313" key="7">
    <source>
        <dbReference type="EMBL" id="STD44452.1"/>
    </source>
</evidence>
<dbReference type="InterPro" id="IPR036844">
    <property type="entry name" value="Hint_dom_sf"/>
</dbReference>
<evidence type="ECO:0000259" key="5">
    <source>
        <dbReference type="SMART" id="SM00482"/>
    </source>
</evidence>
<dbReference type="GO" id="GO:0016539">
    <property type="term" value="P:intein-mediated protein splicing"/>
    <property type="evidence" value="ECO:0007669"/>
    <property type="project" value="InterPro"/>
</dbReference>
<protein>
    <recommendedName>
        <fullName evidence="2">DNA-directed DNA polymerase</fullName>
        <ecNumber evidence="2">2.7.7.7</ecNumber>
    </recommendedName>
</protein>
<dbReference type="PROSITE" id="PS50817">
    <property type="entry name" value="INTEIN_N_TER"/>
    <property type="match status" value="1"/>
</dbReference>
<gene>
    <name evidence="6" type="ORF">I6H02_08355</name>
    <name evidence="7" type="ORF">NCTC11181_03491</name>
</gene>
<dbReference type="SMART" id="SM00482">
    <property type="entry name" value="POLAc"/>
    <property type="match status" value="1"/>
</dbReference>
<dbReference type="Proteomes" id="UP000594864">
    <property type="component" value="Chromosome"/>
</dbReference>
<dbReference type="InterPro" id="IPR006141">
    <property type="entry name" value="Intein_N"/>
</dbReference>
<dbReference type="GO" id="GO:0003887">
    <property type="term" value="F:DNA-directed DNA polymerase activity"/>
    <property type="evidence" value="ECO:0007669"/>
    <property type="project" value="UniProtKB-EC"/>
</dbReference>
<evidence type="ECO:0000313" key="6">
    <source>
        <dbReference type="EMBL" id="QPR06377.1"/>
    </source>
</evidence>
<dbReference type="InterPro" id="IPR001098">
    <property type="entry name" value="DNA-dir_DNA_pol_A_palm_dom"/>
</dbReference>
<evidence type="ECO:0000313" key="8">
    <source>
        <dbReference type="Proteomes" id="UP000254219"/>
    </source>
</evidence>
<dbReference type="InterPro" id="IPR012337">
    <property type="entry name" value="RNaseH-like_sf"/>
</dbReference>
<dbReference type="Proteomes" id="UP000254219">
    <property type="component" value="Unassembled WGS sequence"/>
</dbReference>
<dbReference type="Gene3D" id="3.30.70.370">
    <property type="match status" value="1"/>
</dbReference>
<dbReference type="SUPFAM" id="SSF51294">
    <property type="entry name" value="Hedgehog/intein (Hint) domain"/>
    <property type="match status" value="1"/>
</dbReference>
<evidence type="ECO:0000256" key="4">
    <source>
        <dbReference type="ARBA" id="ARBA00049244"/>
    </source>
</evidence>
<dbReference type="AlphaFoldDB" id="A0A376FW58"/>
<organism evidence="7 8">
    <name type="scientific">Escherichia coli</name>
    <dbReference type="NCBI Taxonomy" id="562"/>
    <lineage>
        <taxon>Bacteria</taxon>
        <taxon>Pseudomonadati</taxon>
        <taxon>Pseudomonadota</taxon>
        <taxon>Gammaproteobacteria</taxon>
        <taxon>Enterobacterales</taxon>
        <taxon>Enterobacteriaceae</taxon>
        <taxon>Escherichia</taxon>
    </lineage>
</organism>
<comment type="subunit">
    <text evidence="1">Single-chain monomer with multiple functions.</text>
</comment>
<keyword evidence="7" id="KW-0548">Nucleotidyltransferase</keyword>
<dbReference type="InterPro" id="IPR043502">
    <property type="entry name" value="DNA/RNA_pol_sf"/>
</dbReference>
<dbReference type="PANTHER" id="PTHR10133">
    <property type="entry name" value="DNA POLYMERASE I"/>
    <property type="match status" value="1"/>
</dbReference>
<evidence type="ECO:0000256" key="3">
    <source>
        <dbReference type="ARBA" id="ARBA00022705"/>
    </source>
</evidence>
<dbReference type="Gene3D" id="1.10.150.20">
    <property type="entry name" value="5' to 3' exonuclease, C-terminal subdomain"/>
    <property type="match status" value="1"/>
</dbReference>
<dbReference type="SUPFAM" id="SSF53098">
    <property type="entry name" value="Ribonuclease H-like"/>
    <property type="match status" value="1"/>
</dbReference>
<sequence>MSENILWGDLETYCEIPITNGTHAYAEGVEVMLFAWAINDGPVNVWDITAGGGIPHGLYEAIAAPETLLYFHNSHFDRTVLRYAMPRLAPPVERWRDTMVQALAHGLPGSLGELCEILGVPQDKAKDKEGKALIQLFCKPRPKNSKLRRATSKTHPEEWRRFVAYAGLDIEAMREVYKRLPKWNYQGTELALWHRDQQINDRGVCMDIQLARAAIEAVDQEQKRLAKRTQEMTDGEVQAATQRDALIKHIVESYGVELPDMQRSTLERRIADPDLPSAVKELLAIRQQASTTSTSKYKALMKGVSHDGRLRGTLQFCGASRTGRWAGRLFQPQNLPRPSLKQEQIDEGIEALKAGCADLLFDNIMELTSSALRGCIIAPTGKKLVVSDLSNIEGRMLAWLAGEEWKLNAFREYDAGAGPDLYKLAYAKAYGIEVERVTKDQRQIGKVLELACIAPDTLVLTDKGYKPLVSISGADLLWDGEEWVKHEGLIYRGYKALISLDGAKMTPDHQVLTPTGWKLANLIALNKNTLHQSLELASENLPLSKNWKKYPEKTEGYLSNANVVQCLTPQQSAISLKEKVPDVTFAQRKSITSIVKNSYAMRMLLQMTKPVAGYLTDCLPQSAVAINPPTGCFTTTAVGGSTFVSYGRKIKELFCYTSGKSKGLMTQSWKWIASTITKATNRVISSSSPKQTITATEEKSQTCKNVSTSWSDVYDIAHAGPRNRFTIKTDSGHLIVHNCGYGGGVSAFITFALVYSLDLDELANAALPNIPRDVIREAKSWYYESVKRKSTYGLSERVFIACDSLKRLWRRAHPATCDFWYELERTVRTAIATPQKTLYCGYLKIRRDGAWLRIQLPSGRAVCYPSPVIEKGNITYMGVNSYSRKWQRLKTYGGKLVENVTQAAARDVLAGNMPLIEDAGYSIVLTVHDEIISEAPDSPDYSAEHVSQLLATVPDWATSIPLNAGGFESYRYRKD</sequence>
<dbReference type="EC" id="2.7.7.7" evidence="2"/>
<proteinExistence type="predicted"/>
<dbReference type="InterPro" id="IPR002298">
    <property type="entry name" value="DNA_polymerase_A"/>
</dbReference>
<dbReference type="GO" id="GO:0003677">
    <property type="term" value="F:DNA binding"/>
    <property type="evidence" value="ECO:0007669"/>
    <property type="project" value="InterPro"/>
</dbReference>
<evidence type="ECO:0000256" key="2">
    <source>
        <dbReference type="ARBA" id="ARBA00012417"/>
    </source>
</evidence>
<reference evidence="6 9" key="2">
    <citation type="submission" date="2020-12" db="EMBL/GenBank/DDBJ databases">
        <title>FDA dAtabase for Regulatory Grade micrObial Sequences (FDA-ARGOS): Supporting development and validation of Infectious Disease Dx tests.</title>
        <authorList>
            <person name="Sproer C."/>
            <person name="Gronow S."/>
            <person name="Severitt S."/>
            <person name="Schroder I."/>
            <person name="Tallon L."/>
            <person name="Sadzewicz L."/>
            <person name="Zhao X."/>
            <person name="Boylan J."/>
            <person name="Ott S."/>
            <person name="Bowen H."/>
            <person name="Vavikolanu K."/>
            <person name="Mehta A."/>
            <person name="Aluvathingal J."/>
            <person name="Nadendla S."/>
            <person name="Lowell S."/>
            <person name="Myers T."/>
            <person name="Yan Y."/>
            <person name="Sichtig H."/>
        </authorList>
    </citation>
    <scope>NUCLEOTIDE SEQUENCE [LARGE SCALE GENOMIC DNA]</scope>
    <source>
        <strain evidence="6 9">FDAARGOS_945</strain>
    </source>
</reference>
<reference evidence="7 8" key="1">
    <citation type="submission" date="2018-06" db="EMBL/GenBank/DDBJ databases">
        <authorList>
            <consortium name="Pathogen Informatics"/>
            <person name="Doyle S."/>
        </authorList>
    </citation>
    <scope>NUCLEOTIDE SEQUENCE [LARGE SCALE GENOMIC DNA]</scope>
    <source>
        <strain evidence="7 8">NCTC11181</strain>
    </source>
</reference>